<dbReference type="AlphaFoldDB" id="X0I8V7"/>
<feature type="region of interest" description="Disordered" evidence="1">
    <location>
        <begin position="141"/>
        <end position="160"/>
    </location>
</feature>
<gene>
    <name evidence="2" type="ORF">FOPG_14342</name>
</gene>
<dbReference type="OrthoDB" id="5030973at2759"/>
<reference evidence="2" key="2">
    <citation type="submission" date="2014-03" db="EMBL/GenBank/DDBJ databases">
        <title>The Genome Annotation of Fusarium oxysporum PHW808.</title>
        <authorList>
            <consortium name="The Broad Institute Genomics Platform"/>
            <person name="Ma L.-J."/>
            <person name="Corby-Kistler H."/>
            <person name="Broz K."/>
            <person name="Gale L.R."/>
            <person name="Jonkers W."/>
            <person name="O'Donnell K."/>
            <person name="Ploetz R."/>
            <person name="Steinberg C."/>
            <person name="Schwartz D.C."/>
            <person name="VanEtten H."/>
            <person name="Zhou S."/>
            <person name="Young S.K."/>
            <person name="Zeng Q."/>
            <person name="Gargeya S."/>
            <person name="Fitzgerald M."/>
            <person name="Abouelleil A."/>
            <person name="Alvarado L."/>
            <person name="Chapman S.B."/>
            <person name="Gainer-Dewar J."/>
            <person name="Goldberg J."/>
            <person name="Griggs A."/>
            <person name="Gujja S."/>
            <person name="Hansen M."/>
            <person name="Howarth C."/>
            <person name="Imamovic A."/>
            <person name="Ireland A."/>
            <person name="Larimer J."/>
            <person name="McCowan C."/>
            <person name="Murphy C."/>
            <person name="Pearson M."/>
            <person name="Poon T.W."/>
            <person name="Priest M."/>
            <person name="Roberts A."/>
            <person name="Saif S."/>
            <person name="Shea T."/>
            <person name="Sykes S."/>
            <person name="Wortman J."/>
            <person name="Nusbaum C."/>
            <person name="Birren B."/>
        </authorList>
    </citation>
    <scope>NUCLEOTIDE SEQUENCE</scope>
    <source>
        <strain evidence="2">54008</strain>
    </source>
</reference>
<proteinExistence type="predicted"/>
<dbReference type="HOGENOM" id="CLU_072358_1_0_1"/>
<accession>X0I8V7</accession>
<name>X0I8V7_FUSOX</name>
<protein>
    <submittedName>
        <fullName evidence="2">Uncharacterized protein</fullName>
    </submittedName>
</protein>
<evidence type="ECO:0000256" key="1">
    <source>
        <dbReference type="SAM" id="MobiDB-lite"/>
    </source>
</evidence>
<organism evidence="2">
    <name type="scientific">Fusarium oxysporum f. sp. conglutinans race 2 54008</name>
    <dbReference type="NCBI Taxonomy" id="1089457"/>
    <lineage>
        <taxon>Eukaryota</taxon>
        <taxon>Fungi</taxon>
        <taxon>Dikarya</taxon>
        <taxon>Ascomycota</taxon>
        <taxon>Pezizomycotina</taxon>
        <taxon>Sordariomycetes</taxon>
        <taxon>Hypocreomycetidae</taxon>
        <taxon>Hypocreales</taxon>
        <taxon>Nectriaceae</taxon>
        <taxon>Fusarium</taxon>
        <taxon>Fusarium oxysporum species complex</taxon>
    </lineage>
</organism>
<reference evidence="2" key="1">
    <citation type="submission" date="2011-11" db="EMBL/GenBank/DDBJ databases">
        <title>The Genome Sequence of Fusarium oxysporum PHW808.</title>
        <authorList>
            <consortium name="The Broad Institute Genome Sequencing Platform"/>
            <person name="Ma L.-J."/>
            <person name="Gale L.R."/>
            <person name="Schwartz D.C."/>
            <person name="Zhou S."/>
            <person name="Corby-Kistler H."/>
            <person name="Young S.K."/>
            <person name="Zeng Q."/>
            <person name="Gargeya S."/>
            <person name="Fitzgerald M."/>
            <person name="Haas B."/>
            <person name="Abouelleil A."/>
            <person name="Alvarado L."/>
            <person name="Arachchi H.M."/>
            <person name="Berlin A."/>
            <person name="Brown A."/>
            <person name="Chapman S.B."/>
            <person name="Chen Z."/>
            <person name="Dunbar C."/>
            <person name="Freedman E."/>
            <person name="Gearin G."/>
            <person name="Goldberg J."/>
            <person name="Griggs A."/>
            <person name="Gujja S."/>
            <person name="Heiman D."/>
            <person name="Howarth C."/>
            <person name="Larson L."/>
            <person name="Lui A."/>
            <person name="MacDonald P.J.P."/>
            <person name="Montmayeur A."/>
            <person name="Murphy C."/>
            <person name="Neiman D."/>
            <person name="Pearson M."/>
            <person name="Priest M."/>
            <person name="Roberts A."/>
            <person name="Saif S."/>
            <person name="Shea T."/>
            <person name="Shenoy N."/>
            <person name="Sisk P."/>
            <person name="Stolte C."/>
            <person name="Sykes S."/>
            <person name="Wortman J."/>
            <person name="Nusbaum C."/>
            <person name="Birren B."/>
        </authorList>
    </citation>
    <scope>NUCLEOTIDE SEQUENCE [LARGE SCALE GENOMIC DNA]</scope>
    <source>
        <strain evidence="2">54008</strain>
    </source>
</reference>
<sequence>MSQDEIWIDGEDEGFEEEDYNARDPTHFTIALESKGQQGGWVLTVISADFHVRNRDGERQRKAVSAFHGGCRKKPAFTVTCNAKAMIHGNMGSRSQKAASLLVYEFKFNSYNGTRIKEANISLQFRAAGGLAGGPSVKEVRPSGWHKMEPSTQNESSTRGIGVNLGPQVPGANIGVDFSDEDTIEKVTKHHTVVIGDNPQSDDWGNYYEARFNLHENESQKTGIPSKLNACILLERDNDDDFYCDPYIKVTPDFSTGIMSLFSSRSPDEEIWFRVTDPPFNELDGNVNINAGELGATPFEDIWDCTMYHKYDGAVKPSKA</sequence>
<dbReference type="Proteomes" id="UP000030676">
    <property type="component" value="Unassembled WGS sequence"/>
</dbReference>
<feature type="compositionally biased region" description="Polar residues" evidence="1">
    <location>
        <begin position="150"/>
        <end position="159"/>
    </location>
</feature>
<evidence type="ECO:0000313" key="2">
    <source>
        <dbReference type="EMBL" id="EXL69724.1"/>
    </source>
</evidence>
<dbReference type="EMBL" id="KK033252">
    <property type="protein sequence ID" value="EXL69724.1"/>
    <property type="molecule type" value="Genomic_DNA"/>
</dbReference>